<evidence type="ECO:0000256" key="13">
    <source>
        <dbReference type="HAMAP-Rule" id="MF_01398"/>
    </source>
</evidence>
<dbReference type="GO" id="GO:0046961">
    <property type="term" value="F:proton-transporting ATPase activity, rotational mechanism"/>
    <property type="evidence" value="ECO:0007669"/>
    <property type="project" value="TreeGrafter"/>
</dbReference>
<keyword evidence="16" id="KW-0732">Signal</keyword>
<proteinExistence type="inferred from homology"/>
<evidence type="ECO:0000256" key="16">
    <source>
        <dbReference type="SAM" id="SignalP"/>
    </source>
</evidence>
<feature type="signal peptide" evidence="16">
    <location>
        <begin position="1"/>
        <end position="17"/>
    </location>
</feature>
<dbReference type="NCBIfam" id="NF009989">
    <property type="entry name" value="PRK13455.1"/>
    <property type="match status" value="1"/>
</dbReference>
<dbReference type="HAMAP" id="MF_01398">
    <property type="entry name" value="ATP_synth_b_bprime"/>
    <property type="match status" value="1"/>
</dbReference>
<evidence type="ECO:0000313" key="18">
    <source>
        <dbReference type="Proteomes" id="UP000585681"/>
    </source>
</evidence>
<evidence type="ECO:0000256" key="11">
    <source>
        <dbReference type="ARBA" id="ARBA00025614"/>
    </source>
</evidence>
<evidence type="ECO:0000256" key="14">
    <source>
        <dbReference type="RuleBase" id="RU003848"/>
    </source>
</evidence>
<dbReference type="CDD" id="cd06503">
    <property type="entry name" value="ATP-synt_Fo_b"/>
    <property type="match status" value="1"/>
</dbReference>
<dbReference type="RefSeq" id="WP_054539656.1">
    <property type="nucleotide sequence ID" value="NZ_JACIEQ010000005.1"/>
</dbReference>
<feature type="coiled-coil region" evidence="15">
    <location>
        <begin position="60"/>
        <end position="145"/>
    </location>
</feature>
<comment type="function">
    <text evidence="10 13">F(1)F(0) ATP synthase produces ATP from ADP in the presence of a proton or sodium gradient. F-type ATPases consist of two structural domains, F(1) containing the extramembraneous catalytic core and F(0) containing the membrane proton channel, linked together by a central stalk and a peripheral stalk. During catalysis, ATP synthesis in the catalytic domain of F(1) is coupled via a rotary mechanism of the central stalk subunits to proton translocation.</text>
</comment>
<keyword evidence="8 13" id="KW-0472">Membrane</keyword>
<dbReference type="Pfam" id="PF00430">
    <property type="entry name" value="ATP-synt_B"/>
    <property type="match status" value="1"/>
</dbReference>
<dbReference type="AlphaFoldDB" id="A0A840CBQ3"/>
<dbReference type="InterPro" id="IPR002146">
    <property type="entry name" value="ATP_synth_b/b'su_bac/chlpt"/>
</dbReference>
<dbReference type="GO" id="GO:0005886">
    <property type="term" value="C:plasma membrane"/>
    <property type="evidence" value="ECO:0007669"/>
    <property type="project" value="UniProtKB-SubCell"/>
</dbReference>
<dbReference type="Proteomes" id="UP000585681">
    <property type="component" value="Unassembled WGS sequence"/>
</dbReference>
<comment type="subunit">
    <text evidence="13">F-type ATPases have 2 components, F(1) - the catalytic core - and F(0) - the membrane proton channel. F(1) has five subunits: alpha(3), beta(3), gamma(1), delta(1), epsilon(1). F(0) has three main subunits: a(1), b(2) and c(10-14). The alpha and beta chains form an alternating ring which encloses part of the gamma chain. F(1) is attached to F(0) by a central stalk formed by the gamma and epsilon chains, while a peripheral stalk is formed by the delta and b chains.</text>
</comment>
<dbReference type="PANTHER" id="PTHR33445:SF1">
    <property type="entry name" value="ATP SYNTHASE SUBUNIT B"/>
    <property type="match status" value="1"/>
</dbReference>
<comment type="function">
    <text evidence="11">Component of the F(0) channel, it forms part of the peripheral stalk, linking F(1) to F(0). The b'-subunit is a diverged and duplicated form of b found in plants and photosynthetic bacteria.</text>
</comment>
<keyword evidence="18" id="KW-1185">Reference proteome</keyword>
<evidence type="ECO:0000256" key="6">
    <source>
        <dbReference type="ARBA" id="ARBA00022989"/>
    </source>
</evidence>
<reference evidence="17 18" key="1">
    <citation type="submission" date="2020-08" db="EMBL/GenBank/DDBJ databases">
        <title>Genomic Encyclopedia of Type Strains, Phase IV (KMG-IV): sequencing the most valuable type-strain genomes for metagenomic binning, comparative biology and taxonomic classification.</title>
        <authorList>
            <person name="Goeker M."/>
        </authorList>
    </citation>
    <scope>NUCLEOTIDE SEQUENCE [LARGE SCALE GENOMIC DNA]</scope>
    <source>
        <strain evidence="17 18">DSM 105040</strain>
    </source>
</reference>
<keyword evidence="6 13" id="KW-1133">Transmembrane helix</keyword>
<comment type="caution">
    <text evidence="17">The sequence shown here is derived from an EMBL/GenBank/DDBJ whole genome shotgun (WGS) entry which is preliminary data.</text>
</comment>
<evidence type="ECO:0000256" key="8">
    <source>
        <dbReference type="ARBA" id="ARBA00023136"/>
    </source>
</evidence>
<dbReference type="EMBL" id="JACIEQ010000005">
    <property type="protein sequence ID" value="MBB4023494.1"/>
    <property type="molecule type" value="Genomic_DNA"/>
</dbReference>
<evidence type="ECO:0000256" key="5">
    <source>
        <dbReference type="ARBA" id="ARBA00022781"/>
    </source>
</evidence>
<dbReference type="InterPro" id="IPR050059">
    <property type="entry name" value="ATP_synthase_B_chain"/>
</dbReference>
<accession>A0A840CBQ3</accession>
<keyword evidence="9 13" id="KW-0066">ATP synthesis</keyword>
<evidence type="ECO:0000256" key="2">
    <source>
        <dbReference type="ARBA" id="ARBA00022448"/>
    </source>
</evidence>
<protein>
    <recommendedName>
        <fullName evidence="13">ATP synthase subunit b</fullName>
    </recommendedName>
    <alternativeName>
        <fullName evidence="13">ATP synthase F(0) sector subunit b</fullName>
    </alternativeName>
    <alternativeName>
        <fullName evidence="13">ATPase subunit I</fullName>
    </alternativeName>
    <alternativeName>
        <fullName evidence="13">F-type ATPase subunit b</fullName>
        <shortName evidence="13">F-ATPase subunit b</shortName>
    </alternativeName>
</protein>
<evidence type="ECO:0000256" key="4">
    <source>
        <dbReference type="ARBA" id="ARBA00022692"/>
    </source>
</evidence>
<keyword evidence="3 13" id="KW-0138">CF(0)</keyword>
<keyword evidence="15" id="KW-0175">Coiled coil</keyword>
<evidence type="ECO:0000256" key="9">
    <source>
        <dbReference type="ARBA" id="ARBA00023310"/>
    </source>
</evidence>
<name>A0A840CBQ3_9RHOB</name>
<sequence length="184" mass="19824">MKKLTVLFALAASPALAASGPFFSLRNTDFVVLLAFLLFIGFLIYLKVPALLGGMLDKRAEGIRAELDEARALREEAQTILASYERKQKEVQEQSQRIVAHAREEAEIAAAQARKELEASITRRLQAAEEQIASAEAAALREVRDRAVAVAVAAAADVVAKQMTGAAGDALIDDAIKQAEAKLH</sequence>
<evidence type="ECO:0000256" key="10">
    <source>
        <dbReference type="ARBA" id="ARBA00025198"/>
    </source>
</evidence>
<keyword evidence="4 13" id="KW-0812">Transmembrane</keyword>
<comment type="subcellular location">
    <subcellularLocation>
        <location evidence="13">Cell membrane</location>
        <topology evidence="13">Single-pass membrane protein</topology>
    </subcellularLocation>
    <subcellularLocation>
        <location evidence="12">Endomembrane system</location>
        <topology evidence="12">Single-pass membrane protein</topology>
    </subcellularLocation>
</comment>
<gene>
    <name evidence="13" type="primary">atpF</name>
    <name evidence="17" type="ORF">GGR17_003323</name>
</gene>
<dbReference type="GO" id="GO:0012505">
    <property type="term" value="C:endomembrane system"/>
    <property type="evidence" value="ECO:0007669"/>
    <property type="project" value="UniProtKB-SubCell"/>
</dbReference>
<evidence type="ECO:0000256" key="1">
    <source>
        <dbReference type="ARBA" id="ARBA00005513"/>
    </source>
</evidence>
<keyword evidence="2 13" id="KW-0813">Transport</keyword>
<feature type="chain" id="PRO_5032665415" description="ATP synthase subunit b" evidence="16">
    <location>
        <begin position="18"/>
        <end position="184"/>
    </location>
</feature>
<dbReference type="GO" id="GO:0045259">
    <property type="term" value="C:proton-transporting ATP synthase complex"/>
    <property type="evidence" value="ECO:0007669"/>
    <property type="project" value="UniProtKB-KW"/>
</dbReference>
<comment type="similarity">
    <text evidence="1 13 14">Belongs to the ATPase B chain family.</text>
</comment>
<feature type="transmembrane region" description="Helical" evidence="13">
    <location>
        <begin position="33"/>
        <end position="56"/>
    </location>
</feature>
<dbReference type="GO" id="GO:0046933">
    <property type="term" value="F:proton-transporting ATP synthase activity, rotational mechanism"/>
    <property type="evidence" value="ECO:0007669"/>
    <property type="project" value="UniProtKB-UniRule"/>
</dbReference>
<keyword evidence="7 13" id="KW-0406">Ion transport</keyword>
<evidence type="ECO:0000256" key="15">
    <source>
        <dbReference type="SAM" id="Coils"/>
    </source>
</evidence>
<evidence type="ECO:0000256" key="3">
    <source>
        <dbReference type="ARBA" id="ARBA00022547"/>
    </source>
</evidence>
<evidence type="ECO:0000313" key="17">
    <source>
        <dbReference type="EMBL" id="MBB4023494.1"/>
    </source>
</evidence>
<organism evidence="17 18">
    <name type="scientific">Actibacterium naphthalenivorans</name>
    <dbReference type="NCBI Taxonomy" id="1614693"/>
    <lineage>
        <taxon>Bacteria</taxon>
        <taxon>Pseudomonadati</taxon>
        <taxon>Pseudomonadota</taxon>
        <taxon>Alphaproteobacteria</taxon>
        <taxon>Rhodobacterales</taxon>
        <taxon>Roseobacteraceae</taxon>
        <taxon>Actibacterium</taxon>
    </lineage>
</organism>
<keyword evidence="5 13" id="KW-0375">Hydrogen ion transport</keyword>
<evidence type="ECO:0000256" key="12">
    <source>
        <dbReference type="ARBA" id="ARBA00037847"/>
    </source>
</evidence>
<keyword evidence="13" id="KW-1003">Cell membrane</keyword>
<evidence type="ECO:0000256" key="7">
    <source>
        <dbReference type="ARBA" id="ARBA00023065"/>
    </source>
</evidence>
<dbReference type="PANTHER" id="PTHR33445">
    <property type="entry name" value="ATP SYNTHASE SUBUNIT B', CHLOROPLASTIC"/>
    <property type="match status" value="1"/>
</dbReference>